<keyword evidence="1" id="KW-0805">Transcription regulation</keyword>
<dbReference type="InterPro" id="IPR036390">
    <property type="entry name" value="WH_DNA-bd_sf"/>
</dbReference>
<dbReference type="Pfam" id="PF07729">
    <property type="entry name" value="FCD"/>
    <property type="match status" value="1"/>
</dbReference>
<dbReference type="SMART" id="SM00895">
    <property type="entry name" value="FCD"/>
    <property type="match status" value="1"/>
</dbReference>
<proteinExistence type="predicted"/>
<dbReference type="InterPro" id="IPR000524">
    <property type="entry name" value="Tscrpt_reg_HTH_GntR"/>
</dbReference>
<dbReference type="InterPro" id="IPR036388">
    <property type="entry name" value="WH-like_DNA-bd_sf"/>
</dbReference>
<dbReference type="AlphaFoldDB" id="A0A380TMF9"/>
<accession>A0A380TMF9</accession>
<dbReference type="Gene3D" id="1.10.10.10">
    <property type="entry name" value="Winged helix-like DNA-binding domain superfamily/Winged helix DNA-binding domain"/>
    <property type="match status" value="1"/>
</dbReference>
<dbReference type="Gene3D" id="1.20.120.530">
    <property type="entry name" value="GntR ligand-binding domain-like"/>
    <property type="match status" value="1"/>
</dbReference>
<dbReference type="Pfam" id="PF00392">
    <property type="entry name" value="GntR"/>
    <property type="match status" value="1"/>
</dbReference>
<dbReference type="GO" id="GO:0003700">
    <property type="term" value="F:DNA-binding transcription factor activity"/>
    <property type="evidence" value="ECO:0007669"/>
    <property type="project" value="InterPro"/>
</dbReference>
<dbReference type="OrthoDB" id="9799812at2"/>
<dbReference type="SUPFAM" id="SSF48008">
    <property type="entry name" value="GntR ligand-binding domain-like"/>
    <property type="match status" value="1"/>
</dbReference>
<evidence type="ECO:0000313" key="5">
    <source>
        <dbReference type="EMBL" id="SUT88103.1"/>
    </source>
</evidence>
<keyword evidence="2" id="KW-0238">DNA-binding</keyword>
<evidence type="ECO:0000256" key="2">
    <source>
        <dbReference type="ARBA" id="ARBA00023125"/>
    </source>
</evidence>
<evidence type="ECO:0000256" key="3">
    <source>
        <dbReference type="ARBA" id="ARBA00023163"/>
    </source>
</evidence>
<dbReference type="Proteomes" id="UP000254649">
    <property type="component" value="Unassembled WGS sequence"/>
</dbReference>
<dbReference type="PANTHER" id="PTHR43537">
    <property type="entry name" value="TRANSCRIPTIONAL REGULATOR, GNTR FAMILY"/>
    <property type="match status" value="1"/>
</dbReference>
<dbReference type="PANTHER" id="PTHR43537:SF51">
    <property type="entry name" value="HTH-TYPE TRANSCRIPTIONAL REGULATOR LGOR-RELATED"/>
    <property type="match status" value="1"/>
</dbReference>
<reference evidence="5 6" key="1">
    <citation type="submission" date="2018-06" db="EMBL/GenBank/DDBJ databases">
        <authorList>
            <consortium name="Pathogen Informatics"/>
            <person name="Doyle S."/>
        </authorList>
    </citation>
    <scope>NUCLEOTIDE SEQUENCE [LARGE SCALE GENOMIC DNA]</scope>
    <source>
        <strain evidence="5 6">NCTC10801</strain>
    </source>
</reference>
<keyword evidence="6" id="KW-1185">Reference proteome</keyword>
<evidence type="ECO:0000259" key="4">
    <source>
        <dbReference type="SMART" id="SM00895"/>
    </source>
</evidence>
<dbReference type="GO" id="GO:0003677">
    <property type="term" value="F:DNA binding"/>
    <property type="evidence" value="ECO:0007669"/>
    <property type="project" value="UniProtKB-KW"/>
</dbReference>
<name>A0A380TMF9_9PAST</name>
<dbReference type="EMBL" id="UFRQ01000003">
    <property type="protein sequence ID" value="SUT88103.1"/>
    <property type="molecule type" value="Genomic_DNA"/>
</dbReference>
<dbReference type="PRINTS" id="PR00035">
    <property type="entry name" value="HTHGNTR"/>
</dbReference>
<evidence type="ECO:0000313" key="6">
    <source>
        <dbReference type="Proteomes" id="UP000254649"/>
    </source>
</evidence>
<protein>
    <submittedName>
        <fullName evidence="5">GntR family transcriptional regulator</fullName>
    </submittedName>
</protein>
<gene>
    <name evidence="5" type="ORF">NCTC10801_00343</name>
</gene>
<organism evidence="5 6">
    <name type="scientific">[Actinobacillus] rossii</name>
    <dbReference type="NCBI Taxonomy" id="123820"/>
    <lineage>
        <taxon>Bacteria</taxon>
        <taxon>Pseudomonadati</taxon>
        <taxon>Pseudomonadota</taxon>
        <taxon>Gammaproteobacteria</taxon>
        <taxon>Pasteurellales</taxon>
        <taxon>Pasteurellaceae</taxon>
    </lineage>
</organism>
<evidence type="ECO:0000256" key="1">
    <source>
        <dbReference type="ARBA" id="ARBA00023015"/>
    </source>
</evidence>
<feature type="domain" description="GntR C-terminal" evidence="4">
    <location>
        <begin position="161"/>
        <end position="289"/>
    </location>
</feature>
<sequence>MAKNLNIRIDIINQLIDACITKQFEYYLPSQTNLAAIYNVSRTTIKHAINYLVEKGVVKIEDGLVIIVRTPTDIDKQSYIQVNNSNGNNFLQLESYLQSAVQKKQIKPSDIFTELQLAKAAKVDVQTVRAYLTQFSRFHLVTQLGHGQWKLLEFTQHYADKLFELREMLECHALKCFIELPKDDIRWVDMKFLYEEHKELSKDIVTRYTDFALLDHRFHSLLLSAANNPFINDFIDLISLIFHFHYQWDNRNLQTRNILAVSEHLAILMSILSKDYESAKNELKRHLQTAKKTLIAGISIS</sequence>
<keyword evidence="3" id="KW-0804">Transcription</keyword>
<dbReference type="SUPFAM" id="SSF46785">
    <property type="entry name" value="Winged helix' DNA-binding domain"/>
    <property type="match status" value="1"/>
</dbReference>
<dbReference type="InterPro" id="IPR011711">
    <property type="entry name" value="GntR_C"/>
</dbReference>
<dbReference type="InterPro" id="IPR008920">
    <property type="entry name" value="TF_FadR/GntR_C"/>
</dbReference>